<feature type="domain" description="Thioredoxin" evidence="3">
    <location>
        <begin position="165"/>
        <end position="302"/>
    </location>
</feature>
<dbReference type="STRING" id="41875.K8EZ90"/>
<dbReference type="RefSeq" id="XP_007511699.1">
    <property type="nucleotide sequence ID" value="XM_007511637.1"/>
</dbReference>
<dbReference type="GeneID" id="19014000"/>
<dbReference type="InterPro" id="IPR036249">
    <property type="entry name" value="Thioredoxin-like_sf"/>
</dbReference>
<proteinExistence type="inferred from homology"/>
<dbReference type="Pfam" id="PF00085">
    <property type="entry name" value="Thioredoxin"/>
    <property type="match status" value="1"/>
</dbReference>
<reference evidence="4 5" key="1">
    <citation type="submission" date="2011-10" db="EMBL/GenBank/DDBJ databases">
        <authorList>
            <person name="Genoscope - CEA"/>
        </authorList>
    </citation>
    <scope>NUCLEOTIDE SEQUENCE [LARGE SCALE GENOMIC DNA]</scope>
    <source>
        <strain evidence="4 5">RCC 1105</strain>
    </source>
</reference>
<dbReference type="eggNOG" id="KOG0907">
    <property type="taxonomic scope" value="Eukaryota"/>
</dbReference>
<evidence type="ECO:0000256" key="1">
    <source>
        <dbReference type="ARBA" id="ARBA00008987"/>
    </source>
</evidence>
<dbReference type="KEGG" id="bpg:Bathy08g00210"/>
<dbReference type="AlphaFoldDB" id="K8EZ90"/>
<evidence type="ECO:0000259" key="3">
    <source>
        <dbReference type="PROSITE" id="PS51352"/>
    </source>
</evidence>
<evidence type="ECO:0000313" key="5">
    <source>
        <dbReference type="Proteomes" id="UP000198341"/>
    </source>
</evidence>
<dbReference type="Proteomes" id="UP000198341">
    <property type="component" value="Chromosome 8"/>
</dbReference>
<dbReference type="InterPro" id="IPR013766">
    <property type="entry name" value="Thioredoxin_domain"/>
</dbReference>
<feature type="region of interest" description="Disordered" evidence="2">
    <location>
        <begin position="42"/>
        <end position="93"/>
    </location>
</feature>
<dbReference type="GO" id="GO:0045454">
    <property type="term" value="P:cell redox homeostasis"/>
    <property type="evidence" value="ECO:0007669"/>
    <property type="project" value="TreeGrafter"/>
</dbReference>
<organism evidence="4 5">
    <name type="scientific">Bathycoccus prasinos</name>
    <dbReference type="NCBI Taxonomy" id="41875"/>
    <lineage>
        <taxon>Eukaryota</taxon>
        <taxon>Viridiplantae</taxon>
        <taxon>Chlorophyta</taxon>
        <taxon>Mamiellophyceae</taxon>
        <taxon>Mamiellales</taxon>
        <taxon>Bathycoccaceae</taxon>
        <taxon>Bathycoccus</taxon>
    </lineage>
</organism>
<comment type="similarity">
    <text evidence="1">Belongs to the thioredoxin family.</text>
</comment>
<dbReference type="CDD" id="cd02947">
    <property type="entry name" value="TRX_family"/>
    <property type="match status" value="1"/>
</dbReference>
<protein>
    <recommendedName>
        <fullName evidence="3">Thioredoxin domain-containing protein</fullName>
    </recommendedName>
</protein>
<accession>K8EZ90</accession>
<name>K8EZ90_9CHLO</name>
<dbReference type="PANTHER" id="PTHR43601">
    <property type="entry name" value="THIOREDOXIN, MITOCHONDRIAL"/>
    <property type="match status" value="1"/>
</dbReference>
<dbReference type="EMBL" id="FO082271">
    <property type="protein sequence ID" value="CCO17820.1"/>
    <property type="molecule type" value="Genomic_DNA"/>
</dbReference>
<dbReference type="PANTHER" id="PTHR43601:SF32">
    <property type="entry name" value="THIOREDOXIN-LIKE 2-2, CHLOROPLASTIC"/>
    <property type="match status" value="1"/>
</dbReference>
<keyword evidence="5" id="KW-1185">Reference proteome</keyword>
<feature type="compositionally biased region" description="Low complexity" evidence="2">
    <location>
        <begin position="59"/>
        <end position="69"/>
    </location>
</feature>
<dbReference type="OrthoDB" id="10263751at2759"/>
<gene>
    <name evidence="4" type="ORF">Bathy08g00210</name>
</gene>
<evidence type="ECO:0000256" key="2">
    <source>
        <dbReference type="SAM" id="MobiDB-lite"/>
    </source>
</evidence>
<dbReference type="PROSITE" id="PS51352">
    <property type="entry name" value="THIOREDOXIN_2"/>
    <property type="match status" value="1"/>
</dbReference>
<evidence type="ECO:0000313" key="4">
    <source>
        <dbReference type="EMBL" id="CCO17820.1"/>
    </source>
</evidence>
<sequence length="354" mass="40771">MSLIASSHRAFVHTLSAKHNIVAKGKGKGGRIRREHHSFFLSKESKRRRLKAARDDNTTRATSASSSNDFTTTHNHHQRQEPLSMKATSGKKKYPVATHSIQTIQTTASAFTQQEQKQDKKMIKKTTTRLKKSIVTNTNKQKWWEKYQSTSSHPRNLILVKNIDEFLSYLYASATMIHRDIDNHSNSIDEGVEDEEKSNDIEQILERKSPLVVVKYFREDCPACRSVHPKFAKIAEREFSNVLFLKVNLSEFDDSFAEDMNIVSVPHVQVYNGAEGLVSEFSLNLMPKSLRNFRNILDAYTSCADNLPKREIQGPASFVSATGWPGYYRGQMKYLVECKRNFWRFRRAEEDEEE</sequence>
<dbReference type="Gene3D" id="3.40.30.10">
    <property type="entry name" value="Glutaredoxin"/>
    <property type="match status" value="1"/>
</dbReference>
<dbReference type="SUPFAM" id="SSF52833">
    <property type="entry name" value="Thioredoxin-like"/>
    <property type="match status" value="1"/>
</dbReference>